<dbReference type="HOGENOM" id="CLU_2446802_0_0_1"/>
<accession>F8NKK4</accession>
<dbReference type="Proteomes" id="UP000008064">
    <property type="component" value="Unassembled WGS sequence"/>
</dbReference>
<dbReference type="KEGG" id="sla:SERLADRAFT_459573"/>
<evidence type="ECO:0000313" key="1">
    <source>
        <dbReference type="EMBL" id="EGO28776.1"/>
    </source>
</evidence>
<proteinExistence type="predicted"/>
<dbReference type="GeneID" id="18817922"/>
<feature type="non-terminal residue" evidence="1">
    <location>
        <position position="90"/>
    </location>
</feature>
<dbReference type="EMBL" id="GL945430">
    <property type="protein sequence ID" value="EGO28776.1"/>
    <property type="molecule type" value="Genomic_DNA"/>
</dbReference>
<name>F8NKK4_SERL9</name>
<reference evidence="1" key="1">
    <citation type="submission" date="2011-04" db="EMBL/GenBank/DDBJ databases">
        <title>Evolution of plant cell wall degrading machinery underlies the functional diversity of forest fungi.</title>
        <authorList>
            <consortium name="US DOE Joint Genome Institute (JGI-PGF)"/>
            <person name="Eastwood D.C."/>
            <person name="Floudas D."/>
            <person name="Binder M."/>
            <person name="Majcherczyk A."/>
            <person name="Schneider P."/>
            <person name="Aerts A."/>
            <person name="Asiegbu F.O."/>
            <person name="Baker S.E."/>
            <person name="Barry K."/>
            <person name="Bendiksby M."/>
            <person name="Blumentritt M."/>
            <person name="Coutinho P.M."/>
            <person name="Cullen D."/>
            <person name="Cullen D."/>
            <person name="Gathman A."/>
            <person name="Goodell B."/>
            <person name="Henrissat B."/>
            <person name="Ihrmark K."/>
            <person name="Kauserud H."/>
            <person name="Kohler A."/>
            <person name="LaButti K."/>
            <person name="Lapidus A."/>
            <person name="Lavin J.L."/>
            <person name="Lee Y.-H."/>
            <person name="Lindquist E."/>
            <person name="Lilly W."/>
            <person name="Lucas S."/>
            <person name="Morin E."/>
            <person name="Murat C."/>
            <person name="Oguiza J.A."/>
            <person name="Park J."/>
            <person name="Pisabarro A.G."/>
            <person name="Riley R."/>
            <person name="Rosling A."/>
            <person name="Salamov A."/>
            <person name="Schmidt O."/>
            <person name="Schmutz J."/>
            <person name="Skrede I."/>
            <person name="Stenlid J."/>
            <person name="Wiebenga A."/>
            <person name="Xie X."/>
            <person name="Kues U."/>
            <person name="Hibbett D.S."/>
            <person name="Hoffmeister D."/>
            <person name="Hogberg N."/>
            <person name="Martin F."/>
            <person name="Grigoriev I.V."/>
            <person name="Watkinson S.C."/>
        </authorList>
    </citation>
    <scope>NUCLEOTIDE SEQUENCE</scope>
    <source>
        <strain evidence="1">S7.9</strain>
    </source>
</reference>
<dbReference type="RefSeq" id="XP_007314975.1">
    <property type="nucleotide sequence ID" value="XM_007314913.1"/>
</dbReference>
<dbReference type="AlphaFoldDB" id="F8NKK4"/>
<sequence>MAMFGISSQKLLILHRCTFLHVIPEFQYWNKSKDFSDAKRDYFKLQRTPVTCDMLTSCVSRTLEISWVPLNIVLLKPPNGQLDSEKWLGV</sequence>
<organism>
    <name type="scientific">Serpula lacrymans var. lacrymans (strain S7.9)</name>
    <name type="common">Dry rot fungus</name>
    <dbReference type="NCBI Taxonomy" id="578457"/>
    <lineage>
        <taxon>Eukaryota</taxon>
        <taxon>Fungi</taxon>
        <taxon>Dikarya</taxon>
        <taxon>Basidiomycota</taxon>
        <taxon>Agaricomycotina</taxon>
        <taxon>Agaricomycetes</taxon>
        <taxon>Agaricomycetidae</taxon>
        <taxon>Boletales</taxon>
        <taxon>Coniophorineae</taxon>
        <taxon>Serpulaceae</taxon>
        <taxon>Serpula</taxon>
    </lineage>
</organism>
<gene>
    <name evidence="1" type="ORF">SERLADRAFT_459573</name>
</gene>
<protein>
    <submittedName>
        <fullName evidence="1">Uncharacterized protein</fullName>
    </submittedName>
</protein>